<evidence type="ECO:0000256" key="5">
    <source>
        <dbReference type="PIRSR" id="PIRSR602401-1"/>
    </source>
</evidence>
<dbReference type="InterPro" id="IPR001128">
    <property type="entry name" value="Cyt_P450"/>
</dbReference>
<evidence type="ECO:0000256" key="1">
    <source>
        <dbReference type="ARBA" id="ARBA00001971"/>
    </source>
</evidence>
<dbReference type="InterPro" id="IPR050121">
    <property type="entry name" value="Cytochrome_P450_monoxygenase"/>
</dbReference>
<dbReference type="SUPFAM" id="SSF48264">
    <property type="entry name" value="Cytochrome P450"/>
    <property type="match status" value="1"/>
</dbReference>
<evidence type="ECO:0000256" key="6">
    <source>
        <dbReference type="RuleBase" id="RU000461"/>
    </source>
</evidence>
<dbReference type="GO" id="GO:0005506">
    <property type="term" value="F:iron ion binding"/>
    <property type="evidence" value="ECO:0007669"/>
    <property type="project" value="InterPro"/>
</dbReference>
<dbReference type="OrthoDB" id="3945418at2759"/>
<evidence type="ECO:0000256" key="2">
    <source>
        <dbReference type="ARBA" id="ARBA00010617"/>
    </source>
</evidence>
<sequence>MDVISSYALPKPRDYLDEHDMGKSILRSHTSASTLFNWWRHTPWLVPLLRRLPQPLSPIWDLRALENEDLRDHFRRLRIEAENAMCTTKQHDDPTASVIEVVRTSPLLDEHERSFKRILSEADGLLGAGVDSPASIMTSFVFHVLSSPQVFEKLRAELNTIPGYKDGHGSIECKDNLDVANISASASTLASFDIIPTRTLLDLDYLQATIREALRMKPVILSRLPRVNHYAAMTYTTGSASSAPSPGKTYTFPPGTTMSMNIADCLNDPAVFLEPNKFRPERWLEVSASSEQRARMEKAFVPFSKGMRNCIGQEMARRELTILLGNLFRTFDMELCEGVSARDISGAHDFFGPLLPRDSKGLRVRVKGLY</sequence>
<dbReference type="Gene3D" id="1.10.630.10">
    <property type="entry name" value="Cytochrome P450"/>
    <property type="match status" value="1"/>
</dbReference>
<dbReference type="GO" id="GO:0020037">
    <property type="term" value="F:heme binding"/>
    <property type="evidence" value="ECO:0007669"/>
    <property type="project" value="InterPro"/>
</dbReference>
<comment type="caution">
    <text evidence="7">The sequence shown here is derived from an EMBL/GenBank/DDBJ whole genome shotgun (WGS) entry which is preliminary data.</text>
</comment>
<evidence type="ECO:0000313" key="7">
    <source>
        <dbReference type="EMBL" id="KAF4303086.1"/>
    </source>
</evidence>
<dbReference type="AlphaFoldDB" id="A0A8H4N1X7"/>
<keyword evidence="3 5" id="KW-0479">Metal-binding</keyword>
<organism evidence="7 8">
    <name type="scientific">Botryosphaeria dothidea</name>
    <dbReference type="NCBI Taxonomy" id="55169"/>
    <lineage>
        <taxon>Eukaryota</taxon>
        <taxon>Fungi</taxon>
        <taxon>Dikarya</taxon>
        <taxon>Ascomycota</taxon>
        <taxon>Pezizomycotina</taxon>
        <taxon>Dothideomycetes</taxon>
        <taxon>Dothideomycetes incertae sedis</taxon>
        <taxon>Botryosphaeriales</taxon>
        <taxon>Botryosphaeriaceae</taxon>
        <taxon>Botryosphaeria</taxon>
    </lineage>
</organism>
<gene>
    <name evidence="7" type="ORF">GTA08_BOTSDO08898</name>
</gene>
<dbReference type="GO" id="GO:0004497">
    <property type="term" value="F:monooxygenase activity"/>
    <property type="evidence" value="ECO:0007669"/>
    <property type="project" value="UniProtKB-KW"/>
</dbReference>
<dbReference type="PANTHER" id="PTHR24305:SF166">
    <property type="entry name" value="CYTOCHROME P450 12A4, MITOCHONDRIAL-RELATED"/>
    <property type="match status" value="1"/>
</dbReference>
<name>A0A8H4N1X7_9PEZI</name>
<dbReference type="PRINTS" id="PR00385">
    <property type="entry name" value="P450"/>
</dbReference>
<accession>A0A8H4N1X7</accession>
<evidence type="ECO:0000313" key="8">
    <source>
        <dbReference type="Proteomes" id="UP000572817"/>
    </source>
</evidence>
<keyword evidence="5 6" id="KW-0349">Heme</keyword>
<keyword evidence="4 5" id="KW-0408">Iron</keyword>
<protein>
    <submittedName>
        <fullName evidence="7">Cytochrome p450 protein</fullName>
    </submittedName>
</protein>
<evidence type="ECO:0000256" key="4">
    <source>
        <dbReference type="ARBA" id="ARBA00023004"/>
    </source>
</evidence>
<dbReference type="EMBL" id="WWBZ02000062">
    <property type="protein sequence ID" value="KAF4303086.1"/>
    <property type="molecule type" value="Genomic_DNA"/>
</dbReference>
<keyword evidence="6" id="KW-0503">Monooxygenase</keyword>
<evidence type="ECO:0000256" key="3">
    <source>
        <dbReference type="ARBA" id="ARBA00022723"/>
    </source>
</evidence>
<dbReference type="PROSITE" id="PS00086">
    <property type="entry name" value="CYTOCHROME_P450"/>
    <property type="match status" value="1"/>
</dbReference>
<comment type="cofactor">
    <cofactor evidence="1 5">
        <name>heme</name>
        <dbReference type="ChEBI" id="CHEBI:30413"/>
    </cofactor>
</comment>
<dbReference type="InterPro" id="IPR002401">
    <property type="entry name" value="Cyt_P450_E_grp-I"/>
</dbReference>
<feature type="binding site" description="axial binding residue" evidence="5">
    <location>
        <position position="310"/>
    </location>
    <ligand>
        <name>heme</name>
        <dbReference type="ChEBI" id="CHEBI:30413"/>
    </ligand>
    <ligandPart>
        <name>Fe</name>
        <dbReference type="ChEBI" id="CHEBI:18248"/>
    </ligandPart>
</feature>
<dbReference type="InterPro" id="IPR017972">
    <property type="entry name" value="Cyt_P450_CS"/>
</dbReference>
<keyword evidence="8" id="KW-1185">Reference proteome</keyword>
<dbReference type="Proteomes" id="UP000572817">
    <property type="component" value="Unassembled WGS sequence"/>
</dbReference>
<keyword evidence="6" id="KW-0560">Oxidoreductase</keyword>
<dbReference type="InterPro" id="IPR036396">
    <property type="entry name" value="Cyt_P450_sf"/>
</dbReference>
<proteinExistence type="inferred from homology"/>
<comment type="similarity">
    <text evidence="2 6">Belongs to the cytochrome P450 family.</text>
</comment>
<dbReference type="Pfam" id="PF00067">
    <property type="entry name" value="p450"/>
    <property type="match status" value="1"/>
</dbReference>
<reference evidence="7" key="1">
    <citation type="submission" date="2020-04" db="EMBL/GenBank/DDBJ databases">
        <title>Genome Assembly and Annotation of Botryosphaeria dothidea sdau 11-99, a Latent Pathogen of Apple Fruit Ring Rot in China.</title>
        <authorList>
            <person name="Yu C."/>
            <person name="Diao Y."/>
            <person name="Lu Q."/>
            <person name="Zhao J."/>
            <person name="Cui S."/>
            <person name="Peng C."/>
            <person name="He B."/>
            <person name="Liu H."/>
        </authorList>
    </citation>
    <scope>NUCLEOTIDE SEQUENCE [LARGE SCALE GENOMIC DNA]</scope>
    <source>
        <strain evidence="7">Sdau11-99</strain>
    </source>
</reference>
<dbReference type="PRINTS" id="PR00463">
    <property type="entry name" value="EP450I"/>
</dbReference>
<dbReference type="PANTHER" id="PTHR24305">
    <property type="entry name" value="CYTOCHROME P450"/>
    <property type="match status" value="1"/>
</dbReference>
<dbReference type="GO" id="GO:0016705">
    <property type="term" value="F:oxidoreductase activity, acting on paired donors, with incorporation or reduction of molecular oxygen"/>
    <property type="evidence" value="ECO:0007669"/>
    <property type="project" value="InterPro"/>
</dbReference>